<protein>
    <submittedName>
        <fullName evidence="8">YihY/virulence factor BrkB family protein</fullName>
    </submittedName>
</protein>
<dbReference type="RefSeq" id="WP_343925976.1">
    <property type="nucleotide sequence ID" value="NZ_BAAAKW010000035.1"/>
</dbReference>
<sequence>MKLTQRLKPAIDWVMGRRPVRVFLHYADKLGPLLAFGLSYQAIFAVFAALWVAFAVAGLVVQGDPALLDAVYNFISTNVPGLIGDGSGSGNGAITRETLADSQVLGITGIIAAGGLAFTALGWIASGRNAIRSMFGLDSSEANFLVLKLKDSGLAIGFGIAVIASAALSVASTAALNWLLDLVSINEDSLAARAATQIIAVVIVFILDAATLGVFYRIISRIKIPFRLLAQGTIIAAIALGALKFGGSFLLEGATRNPLLASFAVIIGLLIWFNLICQIILIGSAWIAVGADDADLDISGDKRAPDAPRAVKPTKASEAANTGDTTDERSVESQRASDKANENRFKRTFKRLMKRNKKR</sequence>
<evidence type="ECO:0000256" key="1">
    <source>
        <dbReference type="ARBA" id="ARBA00004651"/>
    </source>
</evidence>
<evidence type="ECO:0000256" key="2">
    <source>
        <dbReference type="ARBA" id="ARBA00022475"/>
    </source>
</evidence>
<evidence type="ECO:0000256" key="6">
    <source>
        <dbReference type="SAM" id="MobiDB-lite"/>
    </source>
</evidence>
<evidence type="ECO:0000313" key="8">
    <source>
        <dbReference type="EMBL" id="GAA1222761.1"/>
    </source>
</evidence>
<proteinExistence type="predicted"/>
<accession>A0ABN1VTL5</accession>
<comment type="subcellular location">
    <subcellularLocation>
        <location evidence="1">Cell membrane</location>
        <topology evidence="1">Multi-pass membrane protein</topology>
    </subcellularLocation>
</comment>
<evidence type="ECO:0000256" key="7">
    <source>
        <dbReference type="SAM" id="Phobius"/>
    </source>
</evidence>
<organism evidence="8 9">
    <name type="scientific">Rhodoglobus aureus</name>
    <dbReference type="NCBI Taxonomy" id="191497"/>
    <lineage>
        <taxon>Bacteria</taxon>
        <taxon>Bacillati</taxon>
        <taxon>Actinomycetota</taxon>
        <taxon>Actinomycetes</taxon>
        <taxon>Micrococcales</taxon>
        <taxon>Microbacteriaceae</taxon>
        <taxon>Rhodoglobus</taxon>
    </lineage>
</organism>
<name>A0ABN1VTL5_9MICO</name>
<dbReference type="EMBL" id="BAAAKW010000035">
    <property type="protein sequence ID" value="GAA1222761.1"/>
    <property type="molecule type" value="Genomic_DNA"/>
</dbReference>
<comment type="caution">
    <text evidence="8">The sequence shown here is derived from an EMBL/GenBank/DDBJ whole genome shotgun (WGS) entry which is preliminary data.</text>
</comment>
<dbReference type="Proteomes" id="UP001500943">
    <property type="component" value="Unassembled WGS sequence"/>
</dbReference>
<feature type="transmembrane region" description="Helical" evidence="7">
    <location>
        <begin position="228"/>
        <end position="251"/>
    </location>
</feature>
<feature type="compositionally biased region" description="Basic residues" evidence="6">
    <location>
        <begin position="346"/>
        <end position="359"/>
    </location>
</feature>
<keyword evidence="9" id="KW-1185">Reference proteome</keyword>
<dbReference type="InterPro" id="IPR017039">
    <property type="entry name" value="Virul_fac_BrkB"/>
</dbReference>
<reference evidence="8 9" key="1">
    <citation type="journal article" date="2019" name="Int. J. Syst. Evol. Microbiol.">
        <title>The Global Catalogue of Microorganisms (GCM) 10K type strain sequencing project: providing services to taxonomists for standard genome sequencing and annotation.</title>
        <authorList>
            <consortium name="The Broad Institute Genomics Platform"/>
            <consortium name="The Broad Institute Genome Sequencing Center for Infectious Disease"/>
            <person name="Wu L."/>
            <person name="Ma J."/>
        </authorList>
    </citation>
    <scope>NUCLEOTIDE SEQUENCE [LARGE SCALE GENOMIC DNA]</scope>
    <source>
        <strain evidence="8 9">JCM 12762</strain>
    </source>
</reference>
<feature type="region of interest" description="Disordered" evidence="6">
    <location>
        <begin position="304"/>
        <end position="359"/>
    </location>
</feature>
<keyword evidence="3 7" id="KW-0812">Transmembrane</keyword>
<dbReference type="PANTHER" id="PTHR30213:SF1">
    <property type="entry name" value="INNER MEMBRANE PROTEIN YHJD"/>
    <property type="match status" value="1"/>
</dbReference>
<evidence type="ECO:0000256" key="3">
    <source>
        <dbReference type="ARBA" id="ARBA00022692"/>
    </source>
</evidence>
<keyword evidence="5 7" id="KW-0472">Membrane</keyword>
<feature type="transmembrane region" description="Helical" evidence="7">
    <location>
        <begin position="263"/>
        <end position="289"/>
    </location>
</feature>
<gene>
    <name evidence="8" type="ORF">GCM10009655_22930</name>
</gene>
<evidence type="ECO:0000256" key="4">
    <source>
        <dbReference type="ARBA" id="ARBA00022989"/>
    </source>
</evidence>
<feature type="compositionally biased region" description="Basic and acidic residues" evidence="6">
    <location>
        <begin position="326"/>
        <end position="345"/>
    </location>
</feature>
<dbReference type="PANTHER" id="PTHR30213">
    <property type="entry name" value="INNER MEMBRANE PROTEIN YHJD"/>
    <property type="match status" value="1"/>
</dbReference>
<evidence type="ECO:0000256" key="5">
    <source>
        <dbReference type="ARBA" id="ARBA00023136"/>
    </source>
</evidence>
<keyword evidence="4 7" id="KW-1133">Transmembrane helix</keyword>
<feature type="transmembrane region" description="Helical" evidence="7">
    <location>
        <begin position="154"/>
        <end position="178"/>
    </location>
</feature>
<evidence type="ECO:0000313" key="9">
    <source>
        <dbReference type="Proteomes" id="UP001500943"/>
    </source>
</evidence>
<feature type="transmembrane region" description="Helical" evidence="7">
    <location>
        <begin position="33"/>
        <end position="61"/>
    </location>
</feature>
<feature type="transmembrane region" description="Helical" evidence="7">
    <location>
        <begin position="104"/>
        <end position="125"/>
    </location>
</feature>
<keyword evidence="2" id="KW-1003">Cell membrane</keyword>
<feature type="transmembrane region" description="Helical" evidence="7">
    <location>
        <begin position="198"/>
        <end position="216"/>
    </location>
</feature>
<dbReference type="Pfam" id="PF03631">
    <property type="entry name" value="Virul_fac_BrkB"/>
    <property type="match status" value="1"/>
</dbReference>